<feature type="signal peptide" evidence="2">
    <location>
        <begin position="1"/>
        <end position="22"/>
    </location>
</feature>
<protein>
    <recommendedName>
        <fullName evidence="5">LPXTG cell wall anchor domain-containing protein</fullName>
    </recommendedName>
</protein>
<evidence type="ECO:0000256" key="1">
    <source>
        <dbReference type="SAM" id="Phobius"/>
    </source>
</evidence>
<dbReference type="AlphaFoldDB" id="A0A2T4UHW4"/>
<keyword evidence="1" id="KW-1133">Transmembrane helix</keyword>
<evidence type="ECO:0008006" key="5">
    <source>
        <dbReference type="Google" id="ProtNLM"/>
    </source>
</evidence>
<organism evidence="3 4">
    <name type="scientific">Paraconexibacter algicola</name>
    <dbReference type="NCBI Taxonomy" id="2133960"/>
    <lineage>
        <taxon>Bacteria</taxon>
        <taxon>Bacillati</taxon>
        <taxon>Actinomycetota</taxon>
        <taxon>Thermoleophilia</taxon>
        <taxon>Solirubrobacterales</taxon>
        <taxon>Paraconexibacteraceae</taxon>
        <taxon>Paraconexibacter</taxon>
    </lineage>
</organism>
<feature type="chain" id="PRO_5038611041" description="LPXTG cell wall anchor domain-containing protein" evidence="2">
    <location>
        <begin position="23"/>
        <end position="226"/>
    </location>
</feature>
<evidence type="ECO:0000256" key="2">
    <source>
        <dbReference type="SAM" id="SignalP"/>
    </source>
</evidence>
<dbReference type="PROSITE" id="PS51257">
    <property type="entry name" value="PROKAR_LIPOPROTEIN"/>
    <property type="match status" value="1"/>
</dbReference>
<comment type="caution">
    <text evidence="3">The sequence shown here is derived from an EMBL/GenBank/DDBJ whole genome shotgun (WGS) entry which is preliminary data.</text>
</comment>
<feature type="transmembrane region" description="Helical" evidence="1">
    <location>
        <begin position="187"/>
        <end position="206"/>
    </location>
</feature>
<keyword evidence="2" id="KW-0732">Signal</keyword>
<sequence>MNRVRTIVVVALAALAACVSTAAAHKGDPNYQSLITGSTGLPTGVTTQILNREDSLELTNRSDRDIVVLGYEDEPYARIDADGTVAVNENSKSTYINEERDGNVPVPAGVDPKAEPRWKVLDKTGRFAWHDHRIHWMGGGTPPQVKDTAVKTKVFDWTVDLQVAGQPATIAGVLNWTPTDDGGAPTAAIAAFVVLLALSGVFVVTVRRRRAAEEQDGAAAPAKESW</sequence>
<dbReference type="Proteomes" id="UP000240739">
    <property type="component" value="Unassembled WGS sequence"/>
</dbReference>
<dbReference type="EMBL" id="PYYB01000001">
    <property type="protein sequence ID" value="PTL58823.1"/>
    <property type="molecule type" value="Genomic_DNA"/>
</dbReference>
<evidence type="ECO:0000313" key="4">
    <source>
        <dbReference type="Proteomes" id="UP000240739"/>
    </source>
</evidence>
<keyword evidence="1" id="KW-0812">Transmembrane</keyword>
<name>A0A2T4UHW4_9ACTN</name>
<reference evidence="3 4" key="1">
    <citation type="submission" date="2018-03" db="EMBL/GenBank/DDBJ databases">
        <title>Aquarubrobacter algicola gen. nov., sp. nov., a novel actinobacterium isolated from shallow eutrophic lake during the end of cyanobacterial harmful algal blooms.</title>
        <authorList>
            <person name="Chun S.J."/>
        </authorList>
    </citation>
    <scope>NUCLEOTIDE SEQUENCE [LARGE SCALE GENOMIC DNA]</scope>
    <source>
        <strain evidence="3 4">Seoho-28</strain>
    </source>
</reference>
<dbReference type="OrthoDB" id="5241181at2"/>
<gene>
    <name evidence="3" type="ORF">C7Y72_03730</name>
</gene>
<keyword evidence="1" id="KW-0472">Membrane</keyword>
<keyword evidence="4" id="KW-1185">Reference proteome</keyword>
<accession>A0A2T4UHW4</accession>
<dbReference type="RefSeq" id="WP_107567260.1">
    <property type="nucleotide sequence ID" value="NZ_PYYB01000001.1"/>
</dbReference>
<proteinExistence type="predicted"/>
<evidence type="ECO:0000313" key="3">
    <source>
        <dbReference type="EMBL" id="PTL58823.1"/>
    </source>
</evidence>